<protein>
    <submittedName>
        <fullName evidence="1">DUF1801 domain-containing protein</fullName>
    </submittedName>
</protein>
<organism evidence="1 2">
    <name type="scientific">Actinomycetospora termitidis</name>
    <dbReference type="NCBI Taxonomy" id="3053470"/>
    <lineage>
        <taxon>Bacteria</taxon>
        <taxon>Bacillati</taxon>
        <taxon>Actinomycetota</taxon>
        <taxon>Actinomycetes</taxon>
        <taxon>Pseudonocardiales</taxon>
        <taxon>Pseudonocardiaceae</taxon>
        <taxon>Actinomycetospora</taxon>
    </lineage>
</organism>
<comment type="caution">
    <text evidence="1">The sequence shown here is derived from an EMBL/GenBank/DDBJ whole genome shotgun (WGS) entry which is preliminary data.</text>
</comment>
<name>A0ABT7MBQ6_9PSEU</name>
<accession>A0ABT7MBQ6</accession>
<evidence type="ECO:0000313" key="2">
    <source>
        <dbReference type="Proteomes" id="UP001231924"/>
    </source>
</evidence>
<gene>
    <name evidence="1" type="ORF">QRT03_19215</name>
</gene>
<dbReference type="EMBL" id="JASVWF010000004">
    <property type="protein sequence ID" value="MDL5158108.1"/>
    <property type="molecule type" value="Genomic_DNA"/>
</dbReference>
<keyword evidence="2" id="KW-1185">Reference proteome</keyword>
<proteinExistence type="predicted"/>
<dbReference type="Proteomes" id="UP001231924">
    <property type="component" value="Unassembled WGS sequence"/>
</dbReference>
<evidence type="ECO:0000313" key="1">
    <source>
        <dbReference type="EMBL" id="MDL5158108.1"/>
    </source>
</evidence>
<dbReference type="RefSeq" id="WP_286054627.1">
    <property type="nucleotide sequence ID" value="NZ_JASVWF010000004.1"/>
</dbReference>
<sequence length="138" mass="14825">MTDSDGPDLMAFRDALDARQAAVVDEVHRTIAEAAPGLVPPIRTGSMLGYGRFHYRYDSGREGDAHLISLRGGSRQLSIYVSAVEDGRYLPEAHVPTLGKVSVGRSCIKVTRSGDLDLAGFADVVRRAVELGGEGQVR</sequence>
<reference evidence="1 2" key="1">
    <citation type="submission" date="2023-06" db="EMBL/GenBank/DDBJ databases">
        <title>Actinomycetospora Odt1-22.</title>
        <authorList>
            <person name="Supong K."/>
        </authorList>
    </citation>
    <scope>NUCLEOTIDE SEQUENCE [LARGE SCALE GENOMIC DNA]</scope>
    <source>
        <strain evidence="1 2">Odt1-22</strain>
    </source>
</reference>